<dbReference type="Gene3D" id="3.30.360.10">
    <property type="entry name" value="Dihydrodipicolinate Reductase, domain 2"/>
    <property type="match status" value="1"/>
</dbReference>
<reference evidence="4 5" key="1">
    <citation type="submission" date="2024-09" db="EMBL/GenBank/DDBJ databases">
        <authorList>
            <person name="Sun Q."/>
            <person name="Mori K."/>
        </authorList>
    </citation>
    <scope>NUCLEOTIDE SEQUENCE [LARGE SCALE GENOMIC DNA]</scope>
    <source>
        <strain evidence="4 5">CCM 7468</strain>
    </source>
</reference>
<dbReference type="Pfam" id="PF22725">
    <property type="entry name" value="GFO_IDH_MocA_C3"/>
    <property type="match status" value="1"/>
</dbReference>
<dbReference type="Proteomes" id="UP001589789">
    <property type="component" value="Unassembled WGS sequence"/>
</dbReference>
<protein>
    <submittedName>
        <fullName evidence="4">Gfo/Idh/MocA family protein</fullName>
    </submittedName>
</protein>
<proteinExistence type="predicted"/>
<sequence>MLSGTRTRLGFLGTGWIGRHRMAAILASGAAEAVGIADPSPEMAAEAAKLAPEARVVVGIDDLLALRPDGIVIATPSALHAAQSIQALEAGAAVFCQKPLGRSAEETRAVVDAARRADRLLSVDLSYRHTEAMRRIRELVRSGEIGRPYAVDLVFHNAYGPDKPWFRDPALSGGGCVMDLGVHLVDLALWVLDFPEVTGATGALFAGGEPLAGRTDRVEDFAVATLTLGSGAVVRLACSWNLHAGQDAVIEAAFHGTTGGAAMRNQGGSFFDFTAERFRGTARETLATPPDDWGGRAAADWAARLAAGVRFDPAAGELATVAAVLDRIYGR</sequence>
<dbReference type="Pfam" id="PF01408">
    <property type="entry name" value="GFO_IDH_MocA"/>
    <property type="match status" value="1"/>
</dbReference>
<feature type="domain" description="Gfo/Idh/MocA-like oxidoreductase N-terminal" evidence="2">
    <location>
        <begin position="8"/>
        <end position="124"/>
    </location>
</feature>
<dbReference type="PANTHER" id="PTHR43818">
    <property type="entry name" value="BCDNA.GH03377"/>
    <property type="match status" value="1"/>
</dbReference>
<gene>
    <name evidence="4" type="ORF">ACFFIC_09300</name>
</gene>
<dbReference type="InterPro" id="IPR055170">
    <property type="entry name" value="GFO_IDH_MocA-like_dom"/>
</dbReference>
<dbReference type="InterPro" id="IPR000683">
    <property type="entry name" value="Gfo/Idh/MocA-like_OxRdtase_N"/>
</dbReference>
<dbReference type="InterPro" id="IPR036291">
    <property type="entry name" value="NAD(P)-bd_dom_sf"/>
</dbReference>
<evidence type="ECO:0000259" key="2">
    <source>
        <dbReference type="Pfam" id="PF01408"/>
    </source>
</evidence>
<evidence type="ECO:0000313" key="5">
    <source>
        <dbReference type="Proteomes" id="UP001589789"/>
    </source>
</evidence>
<comment type="caution">
    <text evidence="4">The sequence shown here is derived from an EMBL/GenBank/DDBJ whole genome shotgun (WGS) entry which is preliminary data.</text>
</comment>
<name>A0ABV6IQ70_9PROT</name>
<organism evidence="4 5">
    <name type="scientific">Muricoccus vinaceus</name>
    <dbReference type="NCBI Taxonomy" id="424704"/>
    <lineage>
        <taxon>Bacteria</taxon>
        <taxon>Pseudomonadati</taxon>
        <taxon>Pseudomonadota</taxon>
        <taxon>Alphaproteobacteria</taxon>
        <taxon>Acetobacterales</taxon>
        <taxon>Roseomonadaceae</taxon>
        <taxon>Muricoccus</taxon>
    </lineage>
</organism>
<dbReference type="PANTHER" id="PTHR43818:SF11">
    <property type="entry name" value="BCDNA.GH03377"/>
    <property type="match status" value="1"/>
</dbReference>
<evidence type="ECO:0000256" key="1">
    <source>
        <dbReference type="ARBA" id="ARBA00023002"/>
    </source>
</evidence>
<evidence type="ECO:0000313" key="4">
    <source>
        <dbReference type="EMBL" id="MFC0385752.1"/>
    </source>
</evidence>
<dbReference type="SUPFAM" id="SSF51735">
    <property type="entry name" value="NAD(P)-binding Rossmann-fold domains"/>
    <property type="match status" value="1"/>
</dbReference>
<feature type="domain" description="GFO/IDH/MocA-like oxidoreductase" evidence="3">
    <location>
        <begin position="133"/>
        <end position="260"/>
    </location>
</feature>
<dbReference type="SUPFAM" id="SSF55347">
    <property type="entry name" value="Glyceraldehyde-3-phosphate dehydrogenase-like, C-terminal domain"/>
    <property type="match status" value="1"/>
</dbReference>
<evidence type="ECO:0000259" key="3">
    <source>
        <dbReference type="Pfam" id="PF22725"/>
    </source>
</evidence>
<dbReference type="RefSeq" id="WP_377049935.1">
    <property type="nucleotide sequence ID" value="NZ_JBHLVZ010000013.1"/>
</dbReference>
<keyword evidence="5" id="KW-1185">Reference proteome</keyword>
<keyword evidence="1" id="KW-0560">Oxidoreductase</keyword>
<dbReference type="Gene3D" id="3.40.50.720">
    <property type="entry name" value="NAD(P)-binding Rossmann-like Domain"/>
    <property type="match status" value="1"/>
</dbReference>
<dbReference type="EMBL" id="JBHLVZ010000013">
    <property type="protein sequence ID" value="MFC0385752.1"/>
    <property type="molecule type" value="Genomic_DNA"/>
</dbReference>
<accession>A0ABV6IQ70</accession>
<dbReference type="InterPro" id="IPR050463">
    <property type="entry name" value="Gfo/Idh/MocA_oxidrdct_glycsds"/>
</dbReference>